<dbReference type="SMART" id="SM00150">
    <property type="entry name" value="SPEC"/>
    <property type="match status" value="1"/>
</dbReference>
<dbReference type="InterPro" id="IPR002017">
    <property type="entry name" value="Spectrin_repeat"/>
</dbReference>
<dbReference type="CDD" id="cd00176">
    <property type="entry name" value="SPEC"/>
    <property type="match status" value="1"/>
</dbReference>
<name>A0A5K3FGB3_MESCO</name>
<organism evidence="1">
    <name type="scientific">Mesocestoides corti</name>
    <name type="common">Flatworm</name>
    <dbReference type="NCBI Taxonomy" id="53468"/>
    <lineage>
        <taxon>Eukaryota</taxon>
        <taxon>Metazoa</taxon>
        <taxon>Spiralia</taxon>
        <taxon>Lophotrochozoa</taxon>
        <taxon>Platyhelminthes</taxon>
        <taxon>Cestoda</taxon>
        <taxon>Eucestoda</taxon>
        <taxon>Cyclophyllidea</taxon>
        <taxon>Mesocestoididae</taxon>
        <taxon>Mesocestoides</taxon>
    </lineage>
</organism>
<dbReference type="PANTHER" id="PTHR23169">
    <property type="entry name" value="ENVOPLAKIN"/>
    <property type="match status" value="1"/>
</dbReference>
<dbReference type="InterPro" id="IPR018159">
    <property type="entry name" value="Spectrin/alpha-actinin"/>
</dbReference>
<proteinExistence type="predicted"/>
<dbReference type="GO" id="GO:0045104">
    <property type="term" value="P:intermediate filament cytoskeleton organization"/>
    <property type="evidence" value="ECO:0007669"/>
    <property type="project" value="InterPro"/>
</dbReference>
<dbReference type="Gene3D" id="1.20.58.60">
    <property type="match status" value="2"/>
</dbReference>
<dbReference type="AlphaFoldDB" id="A0A5K3FGB3"/>
<protein>
    <submittedName>
        <fullName evidence="1">Calponin-homology (CH) domain-containing protein</fullName>
    </submittedName>
</protein>
<sequence length="268" mass="30275">MKHSTRRLDFGRSLLTFVERASESLTWLKEKEVIEVTRDWSSTQRLQSAEVYEFFQSNFILIHGLLKEIQSQEQNFAEISTLGSSLHLAGHPSFDVIQTYLTSLDSHWAWLLQLTHCLEKRLEQTVRFQQFFAEAQDVEAFLASKLQQINDILLESQPECLSVESCKSRVEKISEIGDAIREQSGLVDKLVALSDEIIELAPPSGPKVPVVSLCFFMPNNGPHHMELAPSACNSTAVTWPSGTFEKGEKMTVIANPTRITLKLRRPTG</sequence>
<dbReference type="InterPro" id="IPR043197">
    <property type="entry name" value="Plakin"/>
</dbReference>
<accession>A0A5K3FGB3</accession>
<dbReference type="WBParaSite" id="MCU_007923-RD">
    <property type="protein sequence ID" value="MCU_007923-RD"/>
    <property type="gene ID" value="MCU_007923"/>
</dbReference>
<evidence type="ECO:0000313" key="1">
    <source>
        <dbReference type="WBParaSite" id="MCU_007923-RD"/>
    </source>
</evidence>
<reference evidence="1" key="1">
    <citation type="submission" date="2019-11" db="UniProtKB">
        <authorList>
            <consortium name="WormBaseParasite"/>
        </authorList>
    </citation>
    <scope>IDENTIFICATION</scope>
</reference>
<dbReference type="Pfam" id="PF00435">
    <property type="entry name" value="Spectrin"/>
    <property type="match status" value="1"/>
</dbReference>
<dbReference type="SUPFAM" id="SSF46966">
    <property type="entry name" value="Spectrin repeat"/>
    <property type="match status" value="1"/>
</dbReference>